<sequence>MGSCGSHVFFNTSKNIVMYVKWKDFNQNREFGYQDLLYRSHQKEGLIIMVSLSFAERFKSQPESTDIIAFAKGIVFTQCLKG</sequence>
<name>A0A0L8HGI7_OCTBM</name>
<evidence type="ECO:0000313" key="1">
    <source>
        <dbReference type="EMBL" id="KOF88347.1"/>
    </source>
</evidence>
<gene>
    <name evidence="1" type="ORF">OCBIM_22015059mg</name>
</gene>
<organism evidence="1">
    <name type="scientific">Octopus bimaculoides</name>
    <name type="common">California two-spotted octopus</name>
    <dbReference type="NCBI Taxonomy" id="37653"/>
    <lineage>
        <taxon>Eukaryota</taxon>
        <taxon>Metazoa</taxon>
        <taxon>Spiralia</taxon>
        <taxon>Lophotrochozoa</taxon>
        <taxon>Mollusca</taxon>
        <taxon>Cephalopoda</taxon>
        <taxon>Coleoidea</taxon>
        <taxon>Octopodiformes</taxon>
        <taxon>Octopoda</taxon>
        <taxon>Incirrata</taxon>
        <taxon>Octopodidae</taxon>
        <taxon>Octopus</taxon>
    </lineage>
</organism>
<dbReference type="AlphaFoldDB" id="A0A0L8HGI7"/>
<proteinExistence type="predicted"/>
<protein>
    <submittedName>
        <fullName evidence="1">Uncharacterized protein</fullName>
    </submittedName>
</protein>
<accession>A0A0L8HGI7</accession>
<reference evidence="1" key="1">
    <citation type="submission" date="2015-07" db="EMBL/GenBank/DDBJ databases">
        <title>MeaNS - Measles Nucleotide Surveillance Program.</title>
        <authorList>
            <person name="Tran T."/>
            <person name="Druce J."/>
        </authorList>
    </citation>
    <scope>NUCLEOTIDE SEQUENCE</scope>
    <source>
        <strain evidence="1">UCB-OBI-ISO-001</strain>
        <tissue evidence="1">Gonad</tissue>
    </source>
</reference>
<dbReference type="EMBL" id="KQ418194">
    <property type="protein sequence ID" value="KOF88347.1"/>
    <property type="molecule type" value="Genomic_DNA"/>
</dbReference>